<gene>
    <name evidence="1" type="ORF">O6H91_08G033900</name>
</gene>
<keyword evidence="2" id="KW-1185">Reference proteome</keyword>
<protein>
    <submittedName>
        <fullName evidence="1">Uncharacterized protein</fullName>
    </submittedName>
</protein>
<sequence length="564" mass="61477">MTANRISSAIQSQELSIELQVRPVICSGSEIQSHYAGLSNQPSAQDNPNDGSETAVLLQNSFSPAEVNGPSHLFASQPPNRPFLQSPFYAALPSREATDAVPGLPLLSSYPSQTFQKRFDQADLLPRVSNINSTYLKLDEEKEEPEGGASVGSAVFNLTTTIVGAGIMALPATMKVLGLPLGVVLIFFMGIVSEVSIEIVVFFTSQMKVWSYGDMVGGACGWAGRMVAQLCIIINNSGILIVYLIIMGEVLSGSPHHMGLLEQWAGREGWWNDRALVLLVLMVLVLAPISALKKIDSLKFTSALSVALAVLFVLLSSGIALVKALEGHLEKPQLVPSFSSKRSILDLLTVIPIMTNAYICHFNIQPIYYELKNRSATRMNRVGRISTVVCVTVYMATAVSGYLLFGEATASDVLTNFDKNLGISYSALLNNVIRIGYVIHLMLVFPVIHFSLRQTIDSCLFPRASPLVHSKFRFFGWTFTLLSLVFLGSTVIPNIWIAFQFTGATSGLSLGFIFPALVILRAQTQQSELGSWARPFAWMMVVIAIIASLLGVSTNIYNVITRQE</sequence>
<dbReference type="EMBL" id="CM055099">
    <property type="protein sequence ID" value="KAJ7546293.1"/>
    <property type="molecule type" value="Genomic_DNA"/>
</dbReference>
<name>A0ACC2CWL4_DIPCM</name>
<accession>A0ACC2CWL4</accession>
<comment type="caution">
    <text evidence="1">The sequence shown here is derived from an EMBL/GenBank/DDBJ whole genome shotgun (WGS) entry which is preliminary data.</text>
</comment>
<organism evidence="1 2">
    <name type="scientific">Diphasiastrum complanatum</name>
    <name type="common">Issler's clubmoss</name>
    <name type="synonym">Lycopodium complanatum</name>
    <dbReference type="NCBI Taxonomy" id="34168"/>
    <lineage>
        <taxon>Eukaryota</taxon>
        <taxon>Viridiplantae</taxon>
        <taxon>Streptophyta</taxon>
        <taxon>Embryophyta</taxon>
        <taxon>Tracheophyta</taxon>
        <taxon>Lycopodiopsida</taxon>
        <taxon>Lycopodiales</taxon>
        <taxon>Lycopodiaceae</taxon>
        <taxon>Lycopodioideae</taxon>
        <taxon>Diphasiastrum</taxon>
    </lineage>
</organism>
<proteinExistence type="predicted"/>
<evidence type="ECO:0000313" key="2">
    <source>
        <dbReference type="Proteomes" id="UP001162992"/>
    </source>
</evidence>
<dbReference type="Proteomes" id="UP001162992">
    <property type="component" value="Chromosome 8"/>
</dbReference>
<evidence type="ECO:0000313" key="1">
    <source>
        <dbReference type="EMBL" id="KAJ7546293.1"/>
    </source>
</evidence>
<reference evidence="2" key="1">
    <citation type="journal article" date="2024" name="Proc. Natl. Acad. Sci. U.S.A.">
        <title>Extraordinary preservation of gene collinearity over three hundred million years revealed in homosporous lycophytes.</title>
        <authorList>
            <person name="Li C."/>
            <person name="Wickell D."/>
            <person name="Kuo L.Y."/>
            <person name="Chen X."/>
            <person name="Nie B."/>
            <person name="Liao X."/>
            <person name="Peng D."/>
            <person name="Ji J."/>
            <person name="Jenkins J."/>
            <person name="Williams M."/>
            <person name="Shu S."/>
            <person name="Plott C."/>
            <person name="Barry K."/>
            <person name="Rajasekar S."/>
            <person name="Grimwood J."/>
            <person name="Han X."/>
            <person name="Sun S."/>
            <person name="Hou Z."/>
            <person name="He W."/>
            <person name="Dai G."/>
            <person name="Sun C."/>
            <person name="Schmutz J."/>
            <person name="Leebens-Mack J.H."/>
            <person name="Li F.W."/>
            <person name="Wang L."/>
        </authorList>
    </citation>
    <scope>NUCLEOTIDE SEQUENCE [LARGE SCALE GENOMIC DNA]</scope>
    <source>
        <strain evidence="2">cv. PW_Plant_1</strain>
    </source>
</reference>